<sequence length="499" mass="55850">MAIVAMTIFLRTEMHRDSVTHGGIYVGALFFGVVVIMFNGMAEISLVVSRLPVFYKQRGYLFYPPWAFALPSWILKIPLTLVEAAAWVFLTYYVIGFDPYIGRFFRQYLILVLVHQMASALFRFIAAIGRDMTVALTFGSFVLAILFAMSGFVLSKDSIKKGWIWGFWISPMMYGQNAMVNNEFFGNSWKHVLPNSTEPLGVEVLKSRGYFTESYWYWIGVVALIGYTLVFNFGYILALTFLNPLGKHQTVIPEESQNNEENGGSRKRTNVLKFIKNSFSQHSTRVKNGECTSGSVSPSTLSSRQETVAAETNHSRKRGMVLPFEPHSITFDDVTYSVGMPQEMKNRGFVEDKLVLLKGVSGAFRPGVLTALMGVTGAGKTTLMDVLSGRKTGGYIDGNITISGYPKKQETFARIAGYCEQNDIHSPYVTVYESLLYSAWLRLSPDINAETRKMFIEEVMELVELKPLRNALVGLPGVSGLSTEQRKRLTIAVELVANP</sequence>
<reference evidence="10 11" key="1">
    <citation type="journal article" date="2014" name="Am. J. Bot.">
        <title>Genome assembly and annotation for red clover (Trifolium pratense; Fabaceae).</title>
        <authorList>
            <person name="Istvanek J."/>
            <person name="Jaros M."/>
            <person name="Krenek A."/>
            <person name="Repkova J."/>
        </authorList>
    </citation>
    <scope>NUCLEOTIDE SEQUENCE [LARGE SCALE GENOMIC DNA]</scope>
    <source>
        <strain evidence="11">cv. Tatra</strain>
        <tissue evidence="10">Young leaves</tissue>
    </source>
</reference>
<evidence type="ECO:0000256" key="6">
    <source>
        <dbReference type="SAM" id="Phobius"/>
    </source>
</evidence>
<dbReference type="InterPro" id="IPR003439">
    <property type="entry name" value="ABC_transporter-like_ATP-bd"/>
</dbReference>
<dbReference type="EMBL" id="ASHM01026575">
    <property type="protein sequence ID" value="PNX73804.1"/>
    <property type="molecule type" value="Genomic_DNA"/>
</dbReference>
<evidence type="ECO:0000313" key="10">
    <source>
        <dbReference type="EMBL" id="PNX73804.1"/>
    </source>
</evidence>
<dbReference type="Pfam" id="PF08370">
    <property type="entry name" value="PDR_assoc"/>
    <property type="match status" value="1"/>
</dbReference>
<dbReference type="FunFam" id="3.40.50.300:FF:003489">
    <property type="entry name" value="ABC transporter G family member 39"/>
    <property type="match status" value="1"/>
</dbReference>
<dbReference type="InterPro" id="IPR013581">
    <property type="entry name" value="PDR_assoc"/>
</dbReference>
<dbReference type="Gene3D" id="3.40.50.300">
    <property type="entry name" value="P-loop containing nucleotide triphosphate hydrolases"/>
    <property type="match status" value="1"/>
</dbReference>
<feature type="non-terminal residue" evidence="10">
    <location>
        <position position="499"/>
    </location>
</feature>
<feature type="transmembrane region" description="Helical" evidence="6">
    <location>
        <begin position="84"/>
        <end position="101"/>
    </location>
</feature>
<evidence type="ECO:0000256" key="4">
    <source>
        <dbReference type="ARBA" id="ARBA00023136"/>
    </source>
</evidence>
<organism evidence="10 11">
    <name type="scientific">Trifolium pratense</name>
    <name type="common">Red clover</name>
    <dbReference type="NCBI Taxonomy" id="57577"/>
    <lineage>
        <taxon>Eukaryota</taxon>
        <taxon>Viridiplantae</taxon>
        <taxon>Streptophyta</taxon>
        <taxon>Embryophyta</taxon>
        <taxon>Tracheophyta</taxon>
        <taxon>Spermatophyta</taxon>
        <taxon>Magnoliopsida</taxon>
        <taxon>eudicotyledons</taxon>
        <taxon>Gunneridae</taxon>
        <taxon>Pentapetalae</taxon>
        <taxon>rosids</taxon>
        <taxon>fabids</taxon>
        <taxon>Fabales</taxon>
        <taxon>Fabaceae</taxon>
        <taxon>Papilionoideae</taxon>
        <taxon>50 kb inversion clade</taxon>
        <taxon>NPAAA clade</taxon>
        <taxon>Hologalegina</taxon>
        <taxon>IRL clade</taxon>
        <taxon>Trifolieae</taxon>
        <taxon>Trifolium</taxon>
    </lineage>
</organism>
<keyword evidence="4 6" id="KW-0472">Membrane</keyword>
<protein>
    <submittedName>
        <fullName evidence="10">Pleiotropic drug resistance protein</fullName>
    </submittedName>
</protein>
<evidence type="ECO:0000256" key="3">
    <source>
        <dbReference type="ARBA" id="ARBA00022989"/>
    </source>
</evidence>
<dbReference type="STRING" id="57577.A0A2K3L5J4"/>
<feature type="compositionally biased region" description="Low complexity" evidence="5">
    <location>
        <begin position="293"/>
        <end position="303"/>
    </location>
</feature>
<comment type="caution">
    <text evidence="10">The sequence shown here is derived from an EMBL/GenBank/DDBJ whole genome shotgun (WGS) entry which is preliminary data.</text>
</comment>
<dbReference type="PANTHER" id="PTHR48040:SF22">
    <property type="entry name" value="ABC TRANSPORTER DOMAIN-CONTAINING PROTEIN"/>
    <property type="match status" value="1"/>
</dbReference>
<dbReference type="AlphaFoldDB" id="A0A2K3L5J4"/>
<dbReference type="InterPro" id="IPR027417">
    <property type="entry name" value="P-loop_NTPase"/>
</dbReference>
<feature type="transmembrane region" description="Helical" evidence="6">
    <location>
        <begin position="215"/>
        <end position="242"/>
    </location>
</feature>
<keyword evidence="2 6" id="KW-0812">Transmembrane</keyword>
<evidence type="ECO:0000256" key="5">
    <source>
        <dbReference type="SAM" id="MobiDB-lite"/>
    </source>
</evidence>
<name>A0A2K3L5J4_TRIPR</name>
<accession>A0A2K3L5J4</accession>
<evidence type="ECO:0000259" key="9">
    <source>
        <dbReference type="Pfam" id="PF08370"/>
    </source>
</evidence>
<evidence type="ECO:0000256" key="1">
    <source>
        <dbReference type="ARBA" id="ARBA00004141"/>
    </source>
</evidence>
<dbReference type="SUPFAM" id="SSF52540">
    <property type="entry name" value="P-loop containing nucleoside triphosphate hydrolases"/>
    <property type="match status" value="1"/>
</dbReference>
<dbReference type="PANTHER" id="PTHR48040">
    <property type="entry name" value="PLEIOTROPIC DRUG RESISTANCE PROTEIN 1-LIKE ISOFORM X1"/>
    <property type="match status" value="1"/>
</dbReference>
<dbReference type="ExpressionAtlas" id="A0A2K3L5J4">
    <property type="expression patterns" value="baseline"/>
</dbReference>
<evidence type="ECO:0000256" key="2">
    <source>
        <dbReference type="ARBA" id="ARBA00022692"/>
    </source>
</evidence>
<feature type="transmembrane region" description="Helical" evidence="6">
    <location>
        <begin position="24"/>
        <end position="48"/>
    </location>
</feature>
<dbReference type="Proteomes" id="UP000236291">
    <property type="component" value="Unassembled WGS sequence"/>
</dbReference>
<dbReference type="Pfam" id="PF00005">
    <property type="entry name" value="ABC_tran"/>
    <property type="match status" value="1"/>
</dbReference>
<feature type="transmembrane region" description="Helical" evidence="6">
    <location>
        <begin position="134"/>
        <end position="155"/>
    </location>
</feature>
<feature type="region of interest" description="Disordered" evidence="5">
    <location>
        <begin position="285"/>
        <end position="314"/>
    </location>
</feature>
<dbReference type="GO" id="GO:0140359">
    <property type="term" value="F:ABC-type transporter activity"/>
    <property type="evidence" value="ECO:0007669"/>
    <property type="project" value="InterPro"/>
</dbReference>
<dbReference type="GO" id="GO:0016887">
    <property type="term" value="F:ATP hydrolysis activity"/>
    <property type="evidence" value="ECO:0007669"/>
    <property type="project" value="InterPro"/>
</dbReference>
<feature type="domain" description="ABC transporter" evidence="7">
    <location>
        <begin position="357"/>
        <end position="499"/>
    </location>
</feature>
<dbReference type="GO" id="GO:0016020">
    <property type="term" value="C:membrane"/>
    <property type="evidence" value="ECO:0007669"/>
    <property type="project" value="UniProtKB-SubCell"/>
</dbReference>
<keyword evidence="3 6" id="KW-1133">Transmembrane helix</keyword>
<gene>
    <name evidence="10" type="ORF">L195_g029710</name>
</gene>
<proteinExistence type="predicted"/>
<feature type="domain" description="ABC-2 type transporter transmembrane" evidence="8">
    <location>
        <begin position="1"/>
        <end position="184"/>
    </location>
</feature>
<comment type="subcellular location">
    <subcellularLocation>
        <location evidence="1">Membrane</location>
        <topology evidence="1">Multi-pass membrane protein</topology>
    </subcellularLocation>
</comment>
<feature type="transmembrane region" description="Helical" evidence="6">
    <location>
        <begin position="108"/>
        <end position="128"/>
    </location>
</feature>
<dbReference type="GO" id="GO:0005524">
    <property type="term" value="F:ATP binding"/>
    <property type="evidence" value="ECO:0007669"/>
    <property type="project" value="InterPro"/>
</dbReference>
<evidence type="ECO:0000313" key="11">
    <source>
        <dbReference type="Proteomes" id="UP000236291"/>
    </source>
</evidence>
<evidence type="ECO:0000259" key="8">
    <source>
        <dbReference type="Pfam" id="PF01061"/>
    </source>
</evidence>
<feature type="domain" description="Plant PDR ABC transporter associated" evidence="9">
    <location>
        <begin position="189"/>
        <end position="252"/>
    </location>
</feature>
<dbReference type="Pfam" id="PF01061">
    <property type="entry name" value="ABC2_membrane"/>
    <property type="match status" value="1"/>
</dbReference>
<dbReference type="InterPro" id="IPR013525">
    <property type="entry name" value="ABC2_TM"/>
</dbReference>
<reference evidence="10 11" key="2">
    <citation type="journal article" date="2017" name="Front. Plant Sci.">
        <title>Gene Classification and Mining of Molecular Markers Useful in Red Clover (Trifolium pratense) Breeding.</title>
        <authorList>
            <person name="Istvanek J."/>
            <person name="Dluhosova J."/>
            <person name="Dluhos P."/>
            <person name="Patkova L."/>
            <person name="Nedelnik J."/>
            <person name="Repkova J."/>
        </authorList>
    </citation>
    <scope>NUCLEOTIDE SEQUENCE [LARGE SCALE GENOMIC DNA]</scope>
    <source>
        <strain evidence="11">cv. Tatra</strain>
        <tissue evidence="10">Young leaves</tissue>
    </source>
</reference>
<evidence type="ECO:0000259" key="7">
    <source>
        <dbReference type="Pfam" id="PF00005"/>
    </source>
</evidence>